<dbReference type="PANTHER" id="PTHR36503">
    <property type="entry name" value="BLR2520 PROTEIN"/>
    <property type="match status" value="1"/>
</dbReference>
<dbReference type="Gene3D" id="3.10.180.10">
    <property type="entry name" value="2,3-Dihydroxybiphenyl 1,2-Dioxygenase, domain 1"/>
    <property type="match status" value="1"/>
</dbReference>
<dbReference type="SUPFAM" id="SSF54593">
    <property type="entry name" value="Glyoxalase/Bleomycin resistance protein/Dihydroxybiphenyl dioxygenase"/>
    <property type="match status" value="1"/>
</dbReference>
<gene>
    <name evidence="2" type="ORF">GGQ55_002744</name>
</gene>
<comment type="caution">
    <text evidence="2">The sequence shown here is derived from an EMBL/GenBank/DDBJ whole genome shotgun (WGS) entry which is preliminary data.</text>
</comment>
<evidence type="ECO:0000313" key="2">
    <source>
        <dbReference type="EMBL" id="NYJ06466.1"/>
    </source>
</evidence>
<dbReference type="EMBL" id="JACBZT010000001">
    <property type="protein sequence ID" value="NYJ06466.1"/>
    <property type="molecule type" value="Genomic_DNA"/>
</dbReference>
<dbReference type="RefSeq" id="WP_179717603.1">
    <property type="nucleotide sequence ID" value="NZ_JACBZT010000001.1"/>
</dbReference>
<proteinExistence type="predicted"/>
<accession>A0A853CGU5</accession>
<reference evidence="2 3" key="1">
    <citation type="submission" date="2020-07" db="EMBL/GenBank/DDBJ databases">
        <title>Sequencing the genomes of 1000 actinobacteria strains.</title>
        <authorList>
            <person name="Klenk H.-P."/>
        </authorList>
    </citation>
    <scope>NUCLEOTIDE SEQUENCE [LARGE SCALE GENOMIC DNA]</scope>
    <source>
        <strain evidence="2 3">DSM 104001</strain>
    </source>
</reference>
<dbReference type="InterPro" id="IPR004360">
    <property type="entry name" value="Glyas_Fos-R_dOase_dom"/>
</dbReference>
<dbReference type="AlphaFoldDB" id="A0A853CGU5"/>
<dbReference type="InterPro" id="IPR037523">
    <property type="entry name" value="VOC_core"/>
</dbReference>
<sequence>MRIAAVAVSATDLSRAVAFYEGLGFRFPPLEAGTQHIEAEAGIRLMIDDAGLLAGLHGEPPRPGNTAGFAVLFDSPTQVDDAARRAADSGGTVVLEAFDAPWGQRYATVADPDGWRVDLFCPLA</sequence>
<feature type="domain" description="VOC" evidence="1">
    <location>
        <begin position="2"/>
        <end position="122"/>
    </location>
</feature>
<name>A0A853CGU5_9ACTN</name>
<dbReference type="InterPro" id="IPR029068">
    <property type="entry name" value="Glyas_Bleomycin-R_OHBP_Dase"/>
</dbReference>
<keyword evidence="3" id="KW-1185">Reference proteome</keyword>
<organism evidence="2 3">
    <name type="scientific">Petropleomorpha daqingensis</name>
    <dbReference type="NCBI Taxonomy" id="2026353"/>
    <lineage>
        <taxon>Bacteria</taxon>
        <taxon>Bacillati</taxon>
        <taxon>Actinomycetota</taxon>
        <taxon>Actinomycetes</taxon>
        <taxon>Geodermatophilales</taxon>
        <taxon>Geodermatophilaceae</taxon>
        <taxon>Petropleomorpha</taxon>
    </lineage>
</organism>
<dbReference type="Pfam" id="PF00903">
    <property type="entry name" value="Glyoxalase"/>
    <property type="match status" value="1"/>
</dbReference>
<dbReference type="PROSITE" id="PS51819">
    <property type="entry name" value="VOC"/>
    <property type="match status" value="1"/>
</dbReference>
<dbReference type="PANTHER" id="PTHR36503:SF3">
    <property type="entry name" value="BLR0126 PROTEIN"/>
    <property type="match status" value="1"/>
</dbReference>
<dbReference type="Proteomes" id="UP000541969">
    <property type="component" value="Unassembled WGS sequence"/>
</dbReference>
<evidence type="ECO:0000313" key="3">
    <source>
        <dbReference type="Proteomes" id="UP000541969"/>
    </source>
</evidence>
<keyword evidence="2" id="KW-0456">Lyase</keyword>
<evidence type="ECO:0000259" key="1">
    <source>
        <dbReference type="PROSITE" id="PS51819"/>
    </source>
</evidence>
<dbReference type="GO" id="GO:0016829">
    <property type="term" value="F:lyase activity"/>
    <property type="evidence" value="ECO:0007669"/>
    <property type="project" value="UniProtKB-KW"/>
</dbReference>
<protein>
    <submittedName>
        <fullName evidence="2">Putative enzyme related to lactoylglutathione lyase</fullName>
    </submittedName>
</protein>